<evidence type="ECO:0000256" key="1">
    <source>
        <dbReference type="SAM" id="Phobius"/>
    </source>
</evidence>
<keyword evidence="3" id="KW-1185">Reference proteome</keyword>
<feature type="transmembrane region" description="Helical" evidence="1">
    <location>
        <begin position="62"/>
        <end position="88"/>
    </location>
</feature>
<dbReference type="AlphaFoldDB" id="A0A542ZWX5"/>
<accession>A0A542ZWX5</accession>
<keyword evidence="1" id="KW-0812">Transmembrane</keyword>
<keyword evidence="1" id="KW-1133">Transmembrane helix</keyword>
<protein>
    <submittedName>
        <fullName evidence="2">Uncharacterized protein</fullName>
    </submittedName>
</protein>
<sequence>MALESNTGLAMQVTPHRVPVTRKAFSPWHRLVFQLITWITGIVTFFSRVVDFPLIGVLSSWTWVPFTIGTACTLIWVHGWTIPGYCAYKCRK</sequence>
<name>A0A542ZWX5_RARFA</name>
<feature type="transmembrane region" description="Helical" evidence="1">
    <location>
        <begin position="31"/>
        <end position="50"/>
    </location>
</feature>
<evidence type="ECO:0000313" key="2">
    <source>
        <dbReference type="EMBL" id="TQL64848.1"/>
    </source>
</evidence>
<gene>
    <name evidence="2" type="ORF">FB461_1371</name>
</gene>
<proteinExistence type="predicted"/>
<comment type="caution">
    <text evidence="2">The sequence shown here is derived from an EMBL/GenBank/DDBJ whole genome shotgun (WGS) entry which is preliminary data.</text>
</comment>
<reference evidence="2 3" key="1">
    <citation type="submission" date="2019-06" db="EMBL/GenBank/DDBJ databases">
        <title>Sequencing the genomes of 1000 actinobacteria strains.</title>
        <authorList>
            <person name="Klenk H.-P."/>
        </authorList>
    </citation>
    <scope>NUCLEOTIDE SEQUENCE [LARGE SCALE GENOMIC DNA]</scope>
    <source>
        <strain evidence="2 3">DSM 4813</strain>
    </source>
</reference>
<dbReference type="EMBL" id="VFOS01000001">
    <property type="protein sequence ID" value="TQL64848.1"/>
    <property type="molecule type" value="Genomic_DNA"/>
</dbReference>
<organism evidence="2 3">
    <name type="scientific">Rarobacter faecitabidus</name>
    <dbReference type="NCBI Taxonomy" id="13243"/>
    <lineage>
        <taxon>Bacteria</taxon>
        <taxon>Bacillati</taxon>
        <taxon>Actinomycetota</taxon>
        <taxon>Actinomycetes</taxon>
        <taxon>Micrococcales</taxon>
        <taxon>Rarobacteraceae</taxon>
        <taxon>Rarobacter</taxon>
    </lineage>
</organism>
<dbReference type="Proteomes" id="UP000315389">
    <property type="component" value="Unassembled WGS sequence"/>
</dbReference>
<keyword evidence="1" id="KW-0472">Membrane</keyword>
<evidence type="ECO:0000313" key="3">
    <source>
        <dbReference type="Proteomes" id="UP000315389"/>
    </source>
</evidence>